<keyword evidence="5 7" id="KW-0802">TPR repeat</keyword>
<accession>A0A438I5V6</accession>
<keyword evidence="3" id="KW-0963">Cytoplasm</keyword>
<feature type="region of interest" description="Disordered" evidence="8">
    <location>
        <begin position="1152"/>
        <end position="1175"/>
    </location>
</feature>
<feature type="compositionally biased region" description="Polar residues" evidence="8">
    <location>
        <begin position="1559"/>
        <end position="1573"/>
    </location>
</feature>
<dbReference type="FunFam" id="1.25.40.10:FF:000024">
    <property type="entry name" value="Tetratricopeptide repeat (TPR)-like superfamily protein"/>
    <property type="match status" value="1"/>
</dbReference>
<feature type="region of interest" description="Disordered" evidence="8">
    <location>
        <begin position="1230"/>
        <end position="1258"/>
    </location>
</feature>
<dbReference type="GO" id="GO:0005634">
    <property type="term" value="C:nucleus"/>
    <property type="evidence" value="ECO:0007669"/>
    <property type="project" value="UniProtKB-SubCell"/>
</dbReference>
<evidence type="ECO:0000256" key="3">
    <source>
        <dbReference type="ARBA" id="ARBA00022490"/>
    </source>
</evidence>
<dbReference type="EMBL" id="QGNW01000140">
    <property type="protein sequence ID" value="RVW92057.1"/>
    <property type="molecule type" value="Genomic_DNA"/>
</dbReference>
<dbReference type="InterPro" id="IPR025697">
    <property type="entry name" value="CLU_dom"/>
</dbReference>
<keyword evidence="4" id="KW-0677">Repeat</keyword>
<evidence type="ECO:0000313" key="10">
    <source>
        <dbReference type="EMBL" id="RVW92057.1"/>
    </source>
</evidence>
<proteinExistence type="predicted"/>
<feature type="domain" description="Clu" evidence="9">
    <location>
        <begin position="199"/>
        <end position="531"/>
    </location>
</feature>
<dbReference type="GO" id="GO:0003729">
    <property type="term" value="F:mRNA binding"/>
    <property type="evidence" value="ECO:0007669"/>
    <property type="project" value="UniProtKB-ARBA"/>
</dbReference>
<dbReference type="Pfam" id="PF12807">
    <property type="entry name" value="eIF3_p135"/>
    <property type="match status" value="1"/>
</dbReference>
<dbReference type="SUPFAM" id="SSF48452">
    <property type="entry name" value="TPR-like"/>
    <property type="match status" value="2"/>
</dbReference>
<dbReference type="Proteomes" id="UP000288805">
    <property type="component" value="Unassembled WGS sequence"/>
</dbReference>
<dbReference type="PANTHER" id="PTHR12601">
    <property type="entry name" value="EUKARYOTIC TRANSLATION INITIATION FACTOR 3 SUBUNIT EIF-3"/>
    <property type="match status" value="1"/>
</dbReference>
<feature type="region of interest" description="Disordered" evidence="8">
    <location>
        <begin position="1520"/>
        <end position="1545"/>
    </location>
</feature>
<protein>
    <submittedName>
        <fullName evidence="10">Protein TSS</fullName>
    </submittedName>
</protein>
<dbReference type="InterPro" id="IPR011990">
    <property type="entry name" value="TPR-like_helical_dom_sf"/>
</dbReference>
<dbReference type="Pfam" id="PF13424">
    <property type="entry name" value="TPR_12"/>
    <property type="match status" value="2"/>
</dbReference>
<evidence type="ECO:0000256" key="2">
    <source>
        <dbReference type="ARBA" id="ARBA00004514"/>
    </source>
</evidence>
<organism evidence="10 11">
    <name type="scientific">Vitis vinifera</name>
    <name type="common">Grape</name>
    <dbReference type="NCBI Taxonomy" id="29760"/>
    <lineage>
        <taxon>Eukaryota</taxon>
        <taxon>Viridiplantae</taxon>
        <taxon>Streptophyta</taxon>
        <taxon>Embryophyta</taxon>
        <taxon>Tracheophyta</taxon>
        <taxon>Spermatophyta</taxon>
        <taxon>Magnoliopsida</taxon>
        <taxon>eudicotyledons</taxon>
        <taxon>Gunneridae</taxon>
        <taxon>Pentapetalae</taxon>
        <taxon>rosids</taxon>
        <taxon>Vitales</taxon>
        <taxon>Vitaceae</taxon>
        <taxon>Viteae</taxon>
        <taxon>Vitis</taxon>
    </lineage>
</organism>
<feature type="region of interest" description="Disordered" evidence="8">
    <location>
        <begin position="562"/>
        <end position="587"/>
    </location>
</feature>
<reference evidence="10 11" key="1">
    <citation type="journal article" date="2018" name="PLoS Genet.">
        <title>Population sequencing reveals clonal diversity and ancestral inbreeding in the grapevine cultivar Chardonnay.</title>
        <authorList>
            <person name="Roach M.J."/>
            <person name="Johnson D.L."/>
            <person name="Bohlmann J."/>
            <person name="van Vuuren H.J."/>
            <person name="Jones S.J."/>
            <person name="Pretorius I.S."/>
            <person name="Schmidt S.A."/>
            <person name="Borneman A.R."/>
        </authorList>
    </citation>
    <scope>NUCLEOTIDE SEQUENCE [LARGE SCALE GENOMIC DNA]</scope>
    <source>
        <strain evidence="11">cv. Chardonnay</strain>
        <tissue evidence="10">Leaf</tissue>
    </source>
</reference>
<name>A0A438I5V6_VITVI</name>
<evidence type="ECO:0000256" key="7">
    <source>
        <dbReference type="PROSITE-ProRule" id="PRU00339"/>
    </source>
</evidence>
<dbReference type="PANTHER" id="PTHR12601:SF45">
    <property type="entry name" value="PROTEIN REDUCED CHLOROPLAST COVERAGE 3"/>
    <property type="match status" value="1"/>
</dbReference>
<keyword evidence="6" id="KW-0539">Nucleus</keyword>
<dbReference type="InterPro" id="IPR027523">
    <property type="entry name" value="CLU_prot"/>
</dbReference>
<evidence type="ECO:0000256" key="8">
    <source>
        <dbReference type="SAM" id="MobiDB-lite"/>
    </source>
</evidence>
<comment type="caution">
    <text evidence="10">The sequence shown here is derived from an EMBL/GenBank/DDBJ whole genome shotgun (WGS) entry which is preliminary data.</text>
</comment>
<feature type="compositionally biased region" description="Polar residues" evidence="8">
    <location>
        <begin position="1520"/>
        <end position="1530"/>
    </location>
</feature>
<comment type="subcellular location">
    <subcellularLocation>
        <location evidence="2">Cytoplasm</location>
        <location evidence="2">Cytosol</location>
    </subcellularLocation>
    <subcellularLocation>
        <location evidence="1">Nucleus</location>
    </subcellularLocation>
</comment>
<sequence>MAPRSGRGKGNKGKTEKKKKEEKVVPSVLDITVITPYESQVILKVKGQRLNDKVEVVSLKPCLLRMVEEDYTEEAHAVAHVRRLMDIVACTTFFSKPRNTRSPPAATEARSRKTWNQNLDGELRSGSAVEPSISERYDMAAIHPNPKLSDFYEFFALSHLSPPILNLKRSDRKDGGEKQESDYFEIQVKICNGKLIQVAASVKGFCTRGKQFLQSHSLVDLLQQLSRAFANAYESLMKAFVEHNKFGNLPYGFRANTWLVPPSIAENPSSFPSLPSEDESWGGNGGAREEMEERVVRDRKAFLLHNLFVDVSIVKAVSSIRHVMDSNVNSKDTSNCSSGSIMHKDHVGDLCITVKWDSADARSKSEGKVNGSYSPGMSAKEIAQRNLLKGVTADESVVVHDTSSLGVVIVRHCGYTATIQVAGDVQKGKLMAQDIEIDDQPDGGANSLNVNSLRVLLHKSCSAESTGGCHSPQATVDDQETSRCLIRSVIEQSLAKLEEEPAVSERSIRWELGSCWVQHLQKHETPADNSSKDCKDENGTELAVKGLGKRFKLLKKREKKLTMSGTDVKEGNDSRPSSINGGIDGGESNSEAELKKLISKEAYLRLKETGTGLHLKSADKLIEMAHKYYDEIALPKLVTDFGSLELSPVDGRTLTDFMHLRGLQMRSLGRVVELAEKLPHIQSLCIHEMVTRAFKHVLKAVVRSVENVADLPAAIASSLNFLLGCCTMEDSDQNSRHENVVKLQWLKTFLTRRFGWTLKDEFKHLRKFSILRGLCQKVGLELVPRDYDMECPNPFRKHDIISMVPVCKLLMASKQPGCLNYVQHVGCSSADGRTLLESSKIALDKGKLEDAVNYGTKALAKMIAVCGPYHRTTASAYSLLAVVLYHTGDFNQATIYQQKALDINERELGLDHPDTMKSYGDLSVFYYRLQHIELALKYVNRALYLLQFTCGLSHPNTAATYINVAMMEEGMGNVHVALRYLHEALKCNQRLLGVDHIQTAASYHAIAIALSLMEAYSLSVQHEQTTLQILQAKLGPEDLRTQDAAAWLEYFESKALEQQEAARNGTPKPDASIASKGHLSVSDLLDYISPDQDSKGGMPRENSGVQSIAEDFVCCFYQVVHVSDKFHQAQTDAMTKDIVLHDNREKTTAVVEENTEEMKLDTVPPKEPTDNGNTRTEQTVTLIESIQETISDEGWQEANSKGRSGNISSRRISRRRPELAKLNVSRSEYSNFRENSHRREINTSAQRTTPKTVSTHSAPLKQRKVISPCSGEDLNKPQAKTPVSKISSAPATLTAMASKSVSYKEVAVAPPEPEEVSSPDDQEKPMETNGSKLSAAAPPFNPGAHSLIHTLSSAAVTSVYDVTASQGMLAEPMELPPVAARVPCGPRSPLYYRTNNSFRIKNGYLKYQNPVIGRSGFGPSRIMNPHAPEFLPTEEENLDKKATNKAKDGRKRVPLIRRSRKLAKQILLSFIVKSVQHNLDPPSEAAVNEKHEYTGSSSEAIANDTAIIKILYGNEGKTNLVSESSDSQQAKPDVNANKNGDGEGFTVVTKRRRNRQHFTNGVNGCTISNQSALRSADKN</sequence>
<evidence type="ECO:0000313" key="11">
    <source>
        <dbReference type="Proteomes" id="UP000288805"/>
    </source>
</evidence>
<gene>
    <name evidence="10" type="primary">TSS_10</name>
    <name evidence="10" type="ORF">CK203_037112</name>
</gene>
<dbReference type="GO" id="GO:0005829">
    <property type="term" value="C:cytosol"/>
    <property type="evidence" value="ECO:0007669"/>
    <property type="project" value="UniProtKB-SubCell"/>
</dbReference>
<dbReference type="InterPro" id="IPR033646">
    <property type="entry name" value="CLU-central"/>
</dbReference>
<evidence type="ECO:0000256" key="4">
    <source>
        <dbReference type="ARBA" id="ARBA00022737"/>
    </source>
</evidence>
<dbReference type="PROSITE" id="PS51823">
    <property type="entry name" value="CLU"/>
    <property type="match status" value="1"/>
</dbReference>
<feature type="compositionally biased region" description="Low complexity" evidence="8">
    <location>
        <begin position="1199"/>
        <end position="1210"/>
    </location>
</feature>
<feature type="region of interest" description="Disordered" evidence="8">
    <location>
        <begin position="1559"/>
        <end position="1579"/>
    </location>
</feature>
<feature type="region of interest" description="Disordered" evidence="8">
    <location>
        <begin position="1193"/>
        <end position="1214"/>
    </location>
</feature>
<feature type="repeat" description="TPR" evidence="7">
    <location>
        <begin position="874"/>
        <end position="907"/>
    </location>
</feature>
<evidence type="ECO:0000256" key="6">
    <source>
        <dbReference type="ARBA" id="ARBA00023242"/>
    </source>
</evidence>
<feature type="region of interest" description="Disordered" evidence="8">
    <location>
        <begin position="1306"/>
        <end position="1331"/>
    </location>
</feature>
<evidence type="ECO:0000259" key="9">
    <source>
        <dbReference type="PROSITE" id="PS51823"/>
    </source>
</evidence>
<evidence type="ECO:0000256" key="1">
    <source>
        <dbReference type="ARBA" id="ARBA00004123"/>
    </source>
</evidence>
<feature type="compositionally biased region" description="Basic residues" evidence="8">
    <location>
        <begin position="1"/>
        <end position="17"/>
    </location>
</feature>
<evidence type="ECO:0000256" key="5">
    <source>
        <dbReference type="ARBA" id="ARBA00022803"/>
    </source>
</evidence>
<dbReference type="PROSITE" id="PS50005">
    <property type="entry name" value="TPR"/>
    <property type="match status" value="1"/>
</dbReference>
<dbReference type="SMART" id="SM00028">
    <property type="entry name" value="TPR"/>
    <property type="match status" value="3"/>
</dbReference>
<dbReference type="CDD" id="cd15466">
    <property type="entry name" value="CLU-central"/>
    <property type="match status" value="1"/>
</dbReference>
<dbReference type="InterPro" id="IPR019734">
    <property type="entry name" value="TPR_rpt"/>
</dbReference>
<dbReference type="GO" id="GO:0019750">
    <property type="term" value="P:chloroplast localization"/>
    <property type="evidence" value="ECO:0007669"/>
    <property type="project" value="UniProtKB-ARBA"/>
</dbReference>
<feature type="region of interest" description="Disordered" evidence="8">
    <location>
        <begin position="1"/>
        <end position="22"/>
    </location>
</feature>
<dbReference type="Gene3D" id="1.25.40.10">
    <property type="entry name" value="Tetratricopeptide repeat domain"/>
    <property type="match status" value="1"/>
</dbReference>
<feature type="compositionally biased region" description="Polar residues" evidence="8">
    <location>
        <begin position="1242"/>
        <end position="1257"/>
    </location>
</feature>